<reference evidence="1 3" key="1">
    <citation type="journal article" date="2014" name="BMC Genomics">
        <title>The genome of the intracellular bacterium of the coastal bivalve, Solemya velum: a blueprint for thriving in and out of symbiosis.</title>
        <authorList>
            <person name="Dmytrenko O."/>
            <person name="Russell S.L."/>
            <person name="Loo W.T."/>
            <person name="Fontanez K.M."/>
            <person name="Liao L."/>
            <person name="Roeselers G."/>
            <person name="Sharma R."/>
            <person name="Stewart F.J."/>
            <person name="Newton I.L."/>
            <person name="Woyke T."/>
            <person name="Wu D."/>
            <person name="Lang J.M."/>
            <person name="Eisen J.A."/>
            <person name="Cavanaugh C.M."/>
        </authorList>
    </citation>
    <scope>NUCLEOTIDE SEQUENCE [LARGE SCALE GENOMIC DNA]</scope>
    <source>
        <strain evidence="1 3">WH</strain>
    </source>
</reference>
<dbReference type="EMBL" id="MPNX01000047">
    <property type="protein sequence ID" value="OOY33771.1"/>
    <property type="molecule type" value="Genomic_DNA"/>
</dbReference>
<reference evidence="2 4" key="2">
    <citation type="submission" date="2016-11" db="EMBL/GenBank/DDBJ databases">
        <title>Mixed transmission modes and dynamic genome evolution in an obligate animal-bacterial symbiosis.</title>
        <authorList>
            <person name="Russell S.L."/>
            <person name="Corbett-Detig R.B."/>
            <person name="Cavanaugh C.M."/>
        </authorList>
    </citation>
    <scope>NUCLEOTIDE SEQUENCE [LARGE SCALE GENOMIC DNA]</scope>
    <source>
        <strain evidence="2">MA-KB16</strain>
    </source>
</reference>
<dbReference type="RefSeq" id="WP_078454105.1">
    <property type="nucleotide sequence ID" value="NZ_JRAA01000002.1"/>
</dbReference>
<dbReference type="Proteomes" id="UP000030856">
    <property type="component" value="Unassembled WGS sequence"/>
</dbReference>
<dbReference type="STRING" id="2340.JV46_09370"/>
<dbReference type="EMBL" id="JRAA01000002">
    <property type="protein sequence ID" value="KHF25063.1"/>
    <property type="molecule type" value="Genomic_DNA"/>
</dbReference>
<keyword evidence="3" id="KW-1185">Reference proteome</keyword>
<dbReference type="OrthoDB" id="7061780at2"/>
<dbReference type="AlphaFoldDB" id="A0A0B0H4C6"/>
<evidence type="ECO:0000313" key="1">
    <source>
        <dbReference type="EMBL" id="KHF25063.1"/>
    </source>
</evidence>
<evidence type="ECO:0000313" key="4">
    <source>
        <dbReference type="Proteomes" id="UP000190962"/>
    </source>
</evidence>
<dbReference type="PATRIC" id="fig|2340.3.peg.1696"/>
<dbReference type="Proteomes" id="UP000190962">
    <property type="component" value="Unassembled WGS sequence"/>
</dbReference>
<evidence type="ECO:0000313" key="3">
    <source>
        <dbReference type="Proteomes" id="UP000030856"/>
    </source>
</evidence>
<comment type="caution">
    <text evidence="1">The sequence shown here is derived from an EMBL/GenBank/DDBJ whole genome shotgun (WGS) entry which is preliminary data.</text>
</comment>
<organism evidence="1 3">
    <name type="scientific">Solemya velum gill symbiont</name>
    <dbReference type="NCBI Taxonomy" id="2340"/>
    <lineage>
        <taxon>Bacteria</taxon>
        <taxon>Pseudomonadati</taxon>
        <taxon>Pseudomonadota</taxon>
        <taxon>Gammaproteobacteria</taxon>
        <taxon>sulfur-oxidizing symbionts</taxon>
    </lineage>
</organism>
<accession>A0A0B0H4C6</accession>
<proteinExistence type="predicted"/>
<protein>
    <submittedName>
        <fullName evidence="1">Uncharacterized protein</fullName>
    </submittedName>
</protein>
<dbReference type="GeneID" id="86992814"/>
<sequence>MSETLLEKHEPLVIEIGEQYLDNMEVELGKKYKNTEHHVNAGLSDDQSTDLRYKYDLTINEFSEIYSSFIKMKPGQHLQQVLNAFVASGGNVDIEPAYDEESQRLNVTVQYVIKDNTLDNIEGLSAMENLVMRMNAMIQIENVLSGSNPDGTPDF</sequence>
<name>A0A0B0H4C6_SOVGS</name>
<gene>
    <name evidence="2" type="ORF">BOV88_13485</name>
    <name evidence="1" type="ORF">JV46_09370</name>
</gene>
<evidence type="ECO:0000313" key="2">
    <source>
        <dbReference type="EMBL" id="OOY33771.1"/>
    </source>
</evidence>